<organism evidence="1 2">
    <name type="scientific">Trifolium medium</name>
    <dbReference type="NCBI Taxonomy" id="97028"/>
    <lineage>
        <taxon>Eukaryota</taxon>
        <taxon>Viridiplantae</taxon>
        <taxon>Streptophyta</taxon>
        <taxon>Embryophyta</taxon>
        <taxon>Tracheophyta</taxon>
        <taxon>Spermatophyta</taxon>
        <taxon>Magnoliopsida</taxon>
        <taxon>eudicotyledons</taxon>
        <taxon>Gunneridae</taxon>
        <taxon>Pentapetalae</taxon>
        <taxon>rosids</taxon>
        <taxon>fabids</taxon>
        <taxon>Fabales</taxon>
        <taxon>Fabaceae</taxon>
        <taxon>Papilionoideae</taxon>
        <taxon>50 kb inversion clade</taxon>
        <taxon>NPAAA clade</taxon>
        <taxon>Hologalegina</taxon>
        <taxon>IRL clade</taxon>
        <taxon>Trifolieae</taxon>
        <taxon>Trifolium</taxon>
    </lineage>
</organism>
<dbReference type="EMBL" id="LXQA010115159">
    <property type="protein sequence ID" value="MCI19517.1"/>
    <property type="molecule type" value="Genomic_DNA"/>
</dbReference>
<proteinExistence type="predicted"/>
<accession>A0A392Q6K0</accession>
<keyword evidence="2" id="KW-1185">Reference proteome</keyword>
<dbReference type="Proteomes" id="UP000265520">
    <property type="component" value="Unassembled WGS sequence"/>
</dbReference>
<evidence type="ECO:0000313" key="2">
    <source>
        <dbReference type="Proteomes" id="UP000265520"/>
    </source>
</evidence>
<evidence type="ECO:0000313" key="1">
    <source>
        <dbReference type="EMBL" id="MCI19517.1"/>
    </source>
</evidence>
<name>A0A392Q6K0_9FABA</name>
<feature type="non-terminal residue" evidence="1">
    <location>
        <position position="44"/>
    </location>
</feature>
<reference evidence="1 2" key="1">
    <citation type="journal article" date="2018" name="Front. Plant Sci.">
        <title>Red Clover (Trifolium pratense) and Zigzag Clover (T. medium) - A Picture of Genomic Similarities and Differences.</title>
        <authorList>
            <person name="Dluhosova J."/>
            <person name="Istvanek J."/>
            <person name="Nedelnik J."/>
            <person name="Repkova J."/>
        </authorList>
    </citation>
    <scope>NUCLEOTIDE SEQUENCE [LARGE SCALE GENOMIC DNA]</scope>
    <source>
        <strain evidence="2">cv. 10/8</strain>
        <tissue evidence="1">Leaf</tissue>
    </source>
</reference>
<sequence>MGKKNYLQNADLTLIVQQQKMLPSYVAGMQDHPAAGCWDVWILQ</sequence>
<protein>
    <submittedName>
        <fullName evidence="1">Uncharacterized protein</fullName>
    </submittedName>
</protein>
<comment type="caution">
    <text evidence="1">The sequence shown here is derived from an EMBL/GenBank/DDBJ whole genome shotgun (WGS) entry which is preliminary data.</text>
</comment>
<dbReference type="AlphaFoldDB" id="A0A392Q6K0"/>